<proteinExistence type="predicted"/>
<accession>M0IK98</accession>
<organism evidence="1 2">
    <name type="scientific">Haloferax mediterranei (strain ATCC 33500 / DSM 1411 / JCM 8866 / NBRC 14739 / NCIMB 2177 / R-4)</name>
    <name type="common">Halobacterium mediterranei</name>
    <dbReference type="NCBI Taxonomy" id="523841"/>
    <lineage>
        <taxon>Archaea</taxon>
        <taxon>Methanobacteriati</taxon>
        <taxon>Methanobacteriota</taxon>
        <taxon>Stenosarchaea group</taxon>
        <taxon>Halobacteria</taxon>
        <taxon>Halobacteriales</taxon>
        <taxon>Haloferacaceae</taxon>
        <taxon>Haloferax</taxon>
    </lineage>
</organism>
<comment type="caution">
    <text evidence="1">The sequence shown here is derived from an EMBL/GenBank/DDBJ whole genome shotgun (WGS) entry which is preliminary data.</text>
</comment>
<dbReference type="AlphaFoldDB" id="M0IK98"/>
<dbReference type="Proteomes" id="UP000011603">
    <property type="component" value="Unassembled WGS sequence"/>
</dbReference>
<gene>
    <name evidence="1" type="ORF">C439_17928</name>
</gene>
<keyword evidence="2" id="KW-1185">Reference proteome</keyword>
<evidence type="ECO:0000313" key="1">
    <source>
        <dbReference type="EMBL" id="ELZ97226.1"/>
    </source>
</evidence>
<evidence type="ECO:0000313" key="2">
    <source>
        <dbReference type="Proteomes" id="UP000011603"/>
    </source>
</evidence>
<reference evidence="1 2" key="1">
    <citation type="journal article" date="2014" name="PLoS Genet.">
        <title>Phylogenetically driven sequencing of extremely halophilic archaea reveals strategies for static and dynamic osmo-response.</title>
        <authorList>
            <person name="Becker E.A."/>
            <person name="Seitzer P.M."/>
            <person name="Tritt A."/>
            <person name="Larsen D."/>
            <person name="Krusor M."/>
            <person name="Yao A.I."/>
            <person name="Wu D."/>
            <person name="Madern D."/>
            <person name="Eisen J.A."/>
            <person name="Darling A.E."/>
            <person name="Facciotti M.T."/>
        </authorList>
    </citation>
    <scope>NUCLEOTIDE SEQUENCE [LARGE SCALE GENOMIC DNA]</scope>
    <source>
        <strain evidence="2">ATCC 33500 / DSM 1411 / JCM 8866 / NBRC 14739 / NCIMB 2177 / R-4</strain>
    </source>
</reference>
<name>M0IK98_HALMT</name>
<dbReference type="EMBL" id="AOLO01000015">
    <property type="protein sequence ID" value="ELZ97226.1"/>
    <property type="molecule type" value="Genomic_DNA"/>
</dbReference>
<protein>
    <submittedName>
        <fullName evidence="1">Uncharacterized protein</fullName>
    </submittedName>
</protein>
<sequence>MAFCLKSEPGSLQCRLEMFRTIEEKYGGFDIVFVPQFFEKDFGESGCSGRKQPKIENFVRFSTSQSVLG</sequence>